<feature type="region of interest" description="Disordered" evidence="2">
    <location>
        <begin position="184"/>
        <end position="210"/>
    </location>
</feature>
<name>A0A8H6XK48_9AGAR</name>
<comment type="caution">
    <text evidence="3">The sequence shown here is derived from an EMBL/GenBank/DDBJ whole genome shotgun (WGS) entry which is preliminary data.</text>
</comment>
<proteinExistence type="predicted"/>
<evidence type="ECO:0000313" key="4">
    <source>
        <dbReference type="Proteomes" id="UP000620124"/>
    </source>
</evidence>
<feature type="region of interest" description="Disordered" evidence="2">
    <location>
        <begin position="1"/>
        <end position="32"/>
    </location>
</feature>
<feature type="compositionally biased region" description="Basic residues" evidence="2">
    <location>
        <begin position="325"/>
        <end position="342"/>
    </location>
</feature>
<keyword evidence="1" id="KW-0175">Coiled coil</keyword>
<feature type="compositionally biased region" description="Acidic residues" evidence="2">
    <location>
        <begin position="372"/>
        <end position="395"/>
    </location>
</feature>
<feature type="region of interest" description="Disordered" evidence="2">
    <location>
        <begin position="313"/>
        <end position="395"/>
    </location>
</feature>
<feature type="compositionally biased region" description="Low complexity" evidence="2">
    <location>
        <begin position="343"/>
        <end position="359"/>
    </location>
</feature>
<evidence type="ECO:0000313" key="3">
    <source>
        <dbReference type="EMBL" id="KAF7343080.1"/>
    </source>
</evidence>
<accession>A0A8H6XK48</accession>
<sequence length="395" mass="43251">MAMNPPRRPNTRGNVPAPPTQVPQKPSLVADPNKENARLVGTGTKDTHLTDSNFELFHEELEKKYDIEGSNILDIVYARRENDEAQAKITAQQAELEALRHQVTVLSSAKQKGMKAKAKPTCDVEMTANPQIQTALKPRTGAGTATDADAMAIDQAQGDETAAEALARENAELKRLLAAAQAGAANDQTQEGPAAGSIHKPAGTAGTNYNIRDAMGLGKTERDGQKYKGIQRSLRDLTHQGGVNWEKQWSDISAEVKGKIFAVARERHPILARFHNDWATEDIIKQYIKNKRGHAYRNEWLEVPAKYNYLKANAAKRNPSAPRGRQNKLAKVRTGKKTRVAKNKAGASGSGRKSSSASLKKAKGKAKAVVPDDSEEDEEMAEEVEEEDEMDEDDN</sequence>
<reference evidence="3" key="1">
    <citation type="submission" date="2020-05" db="EMBL/GenBank/DDBJ databases">
        <title>Mycena genomes resolve the evolution of fungal bioluminescence.</title>
        <authorList>
            <person name="Tsai I.J."/>
        </authorList>
    </citation>
    <scope>NUCLEOTIDE SEQUENCE</scope>
    <source>
        <strain evidence="3">CCC161011</strain>
    </source>
</reference>
<keyword evidence="4" id="KW-1185">Reference proteome</keyword>
<dbReference type="OrthoDB" id="2755069at2759"/>
<dbReference type="AlphaFoldDB" id="A0A8H6XK48"/>
<gene>
    <name evidence="3" type="ORF">MVEN_01738400</name>
</gene>
<feature type="coiled-coil region" evidence="1">
    <location>
        <begin position="75"/>
        <end position="102"/>
    </location>
</feature>
<dbReference type="Proteomes" id="UP000620124">
    <property type="component" value="Unassembled WGS sequence"/>
</dbReference>
<organism evidence="3 4">
    <name type="scientific">Mycena venus</name>
    <dbReference type="NCBI Taxonomy" id="2733690"/>
    <lineage>
        <taxon>Eukaryota</taxon>
        <taxon>Fungi</taxon>
        <taxon>Dikarya</taxon>
        <taxon>Basidiomycota</taxon>
        <taxon>Agaricomycotina</taxon>
        <taxon>Agaricomycetes</taxon>
        <taxon>Agaricomycetidae</taxon>
        <taxon>Agaricales</taxon>
        <taxon>Marasmiineae</taxon>
        <taxon>Mycenaceae</taxon>
        <taxon>Mycena</taxon>
    </lineage>
</organism>
<evidence type="ECO:0000256" key="2">
    <source>
        <dbReference type="SAM" id="MobiDB-lite"/>
    </source>
</evidence>
<protein>
    <submittedName>
        <fullName evidence="3">Uncharacterized protein</fullName>
    </submittedName>
</protein>
<dbReference type="EMBL" id="JACAZI010000016">
    <property type="protein sequence ID" value="KAF7343080.1"/>
    <property type="molecule type" value="Genomic_DNA"/>
</dbReference>
<evidence type="ECO:0000256" key="1">
    <source>
        <dbReference type="SAM" id="Coils"/>
    </source>
</evidence>